<gene>
    <name evidence="17" type="primary">murB</name>
    <name evidence="19" type="ORF">CSV91_06775</name>
</gene>
<dbReference type="NCBIfam" id="TIGR00179">
    <property type="entry name" value="murB"/>
    <property type="match status" value="1"/>
</dbReference>
<dbReference type="RefSeq" id="WP_099432295.1">
    <property type="nucleotide sequence ID" value="NZ_CP024160.1"/>
</dbReference>
<sequence>MHENDFFNEDLLCALAGVAGEDNVLMSEPMREHTTFKIGGPADVFVTPDTEQGLVATLDTCYRCDLPLTIVGNGSDLLVGDKGIRGVVVALGEGLSNITVNGTHVTAAAGALLSDVAAAAAEAGLTGMEPISGIPGSVGGACYMNAGAYGACMADVLESVRVYKPARQLDDGTRGSGNIIEFDVDELNLGYRKSRIADDGFIVLSATFNLAPGNAAMIKADMDDYRQRREDKQPLDMPSAGSTFKRPEGYFAGKLIMDAGLRGHAIGGAQVSEKHCGFIVNADHATAADVDELIRHIQTTVKDQFDVDLEPEVHRVGEFL</sequence>
<dbReference type="EC" id="1.3.1.98" evidence="17"/>
<organism evidence="19 20">
    <name type="scientific">Collinsella aerofaciens</name>
    <dbReference type="NCBI Taxonomy" id="74426"/>
    <lineage>
        <taxon>Bacteria</taxon>
        <taxon>Bacillati</taxon>
        <taxon>Actinomycetota</taxon>
        <taxon>Coriobacteriia</taxon>
        <taxon>Coriobacteriales</taxon>
        <taxon>Coriobacteriaceae</taxon>
        <taxon>Collinsella</taxon>
    </lineage>
</organism>
<keyword evidence="11 17" id="KW-0133">Cell shape</keyword>
<evidence type="ECO:0000259" key="18">
    <source>
        <dbReference type="PROSITE" id="PS51387"/>
    </source>
</evidence>
<dbReference type="GO" id="GO:0005829">
    <property type="term" value="C:cytosol"/>
    <property type="evidence" value="ECO:0007669"/>
    <property type="project" value="TreeGrafter"/>
</dbReference>
<evidence type="ECO:0000256" key="4">
    <source>
        <dbReference type="ARBA" id="ARBA00004752"/>
    </source>
</evidence>
<comment type="pathway">
    <text evidence="4 17">Cell wall biogenesis; peptidoglycan biosynthesis.</text>
</comment>
<dbReference type="PROSITE" id="PS51387">
    <property type="entry name" value="FAD_PCMH"/>
    <property type="match status" value="1"/>
</dbReference>
<dbReference type="Gene3D" id="3.30.465.10">
    <property type="match status" value="1"/>
</dbReference>
<evidence type="ECO:0000313" key="19">
    <source>
        <dbReference type="EMBL" id="ATP54271.1"/>
    </source>
</evidence>
<evidence type="ECO:0000256" key="5">
    <source>
        <dbReference type="ARBA" id="ARBA00010485"/>
    </source>
</evidence>
<dbReference type="Gene3D" id="3.90.78.10">
    <property type="entry name" value="UDP-N-acetylenolpyruvoylglucosamine reductase, C-terminal domain"/>
    <property type="match status" value="1"/>
</dbReference>
<dbReference type="UniPathway" id="UPA00219"/>
<accession>A0A2D1TY42</accession>
<dbReference type="PANTHER" id="PTHR21071:SF4">
    <property type="entry name" value="UDP-N-ACETYLENOLPYRUVOYLGLUCOSAMINE REDUCTASE"/>
    <property type="match status" value="1"/>
</dbReference>
<evidence type="ECO:0000256" key="1">
    <source>
        <dbReference type="ARBA" id="ARBA00001974"/>
    </source>
</evidence>
<dbReference type="InterPro" id="IPR016169">
    <property type="entry name" value="FAD-bd_PCMH_sub2"/>
</dbReference>
<name>A0A2D1TY42_9ACTN</name>
<dbReference type="GO" id="GO:0051301">
    <property type="term" value="P:cell division"/>
    <property type="evidence" value="ECO:0007669"/>
    <property type="project" value="UniProtKB-KW"/>
</dbReference>
<dbReference type="Pfam" id="PF02873">
    <property type="entry name" value="MurB_C"/>
    <property type="match status" value="1"/>
</dbReference>
<feature type="domain" description="FAD-binding PCMH-type" evidence="18">
    <location>
        <begin position="37"/>
        <end position="213"/>
    </location>
</feature>
<keyword evidence="10 17" id="KW-0521">NADP</keyword>
<dbReference type="GO" id="GO:0071555">
    <property type="term" value="P:cell wall organization"/>
    <property type="evidence" value="ECO:0007669"/>
    <property type="project" value="UniProtKB-KW"/>
</dbReference>
<dbReference type="SUPFAM" id="SSF56176">
    <property type="entry name" value="FAD-binding/transporter-associated domain-like"/>
    <property type="match status" value="1"/>
</dbReference>
<dbReference type="GO" id="GO:0008360">
    <property type="term" value="P:regulation of cell shape"/>
    <property type="evidence" value="ECO:0007669"/>
    <property type="project" value="UniProtKB-KW"/>
</dbReference>
<dbReference type="PANTHER" id="PTHR21071">
    <property type="entry name" value="UDP-N-ACETYLENOLPYRUVOYLGLUCOSAMINE REDUCTASE"/>
    <property type="match status" value="1"/>
</dbReference>
<dbReference type="EMBL" id="CP024160">
    <property type="protein sequence ID" value="ATP54271.1"/>
    <property type="molecule type" value="Genomic_DNA"/>
</dbReference>
<evidence type="ECO:0000313" key="20">
    <source>
        <dbReference type="Proteomes" id="UP000225608"/>
    </source>
</evidence>
<dbReference type="InterPro" id="IPR011601">
    <property type="entry name" value="MurB_C"/>
</dbReference>
<evidence type="ECO:0000256" key="14">
    <source>
        <dbReference type="ARBA" id="ARBA00023306"/>
    </source>
</evidence>
<feature type="active site" evidence="17">
    <location>
        <position position="312"/>
    </location>
</feature>
<evidence type="ECO:0000256" key="13">
    <source>
        <dbReference type="ARBA" id="ARBA00023002"/>
    </source>
</evidence>
<comment type="similarity">
    <text evidence="5 17">Belongs to the MurB family.</text>
</comment>
<dbReference type="AlphaFoldDB" id="A0A2D1TY42"/>
<keyword evidence="15 17" id="KW-0961">Cell wall biogenesis/degradation</keyword>
<feature type="active site" evidence="17">
    <location>
        <position position="192"/>
    </location>
</feature>
<dbReference type="HAMAP" id="MF_00037">
    <property type="entry name" value="MurB"/>
    <property type="match status" value="1"/>
</dbReference>
<dbReference type="GO" id="GO:0071949">
    <property type="term" value="F:FAD binding"/>
    <property type="evidence" value="ECO:0007669"/>
    <property type="project" value="InterPro"/>
</dbReference>
<dbReference type="KEGG" id="caer:CSV91_06775"/>
<evidence type="ECO:0000256" key="15">
    <source>
        <dbReference type="ARBA" id="ARBA00023316"/>
    </source>
</evidence>
<dbReference type="GO" id="GO:0009252">
    <property type="term" value="P:peptidoglycan biosynthetic process"/>
    <property type="evidence" value="ECO:0007669"/>
    <property type="project" value="UniProtKB-UniRule"/>
</dbReference>
<evidence type="ECO:0000256" key="17">
    <source>
        <dbReference type="HAMAP-Rule" id="MF_00037"/>
    </source>
</evidence>
<dbReference type="NCBIfam" id="NF010480">
    <property type="entry name" value="PRK13905.1"/>
    <property type="match status" value="1"/>
</dbReference>
<keyword evidence="6 17" id="KW-0963">Cytoplasm</keyword>
<dbReference type="InterPro" id="IPR003170">
    <property type="entry name" value="MurB"/>
</dbReference>
<evidence type="ECO:0000256" key="11">
    <source>
        <dbReference type="ARBA" id="ARBA00022960"/>
    </source>
</evidence>
<dbReference type="InterPro" id="IPR016166">
    <property type="entry name" value="FAD-bd_PCMH"/>
</dbReference>
<dbReference type="Pfam" id="PF01565">
    <property type="entry name" value="FAD_binding_4"/>
    <property type="match status" value="1"/>
</dbReference>
<evidence type="ECO:0000256" key="7">
    <source>
        <dbReference type="ARBA" id="ARBA00022618"/>
    </source>
</evidence>
<keyword evidence="7 17" id="KW-0132">Cell division</keyword>
<evidence type="ECO:0000256" key="3">
    <source>
        <dbReference type="ARBA" id="ARBA00004496"/>
    </source>
</evidence>
<keyword evidence="9 17" id="KW-0274">FAD</keyword>
<dbReference type="SUPFAM" id="SSF56194">
    <property type="entry name" value="Uridine diphospho-N-Acetylenolpyruvylglucosamine reductase, MurB, C-terminal domain"/>
    <property type="match status" value="1"/>
</dbReference>
<keyword evidence="8 17" id="KW-0285">Flavoprotein</keyword>
<comment type="subcellular location">
    <subcellularLocation>
        <location evidence="3 17">Cytoplasm</location>
    </subcellularLocation>
</comment>
<comment type="catalytic activity">
    <reaction evidence="16 17">
        <text>UDP-N-acetyl-alpha-D-muramate + NADP(+) = UDP-N-acetyl-3-O-(1-carboxyvinyl)-alpha-D-glucosamine + NADPH + H(+)</text>
        <dbReference type="Rhea" id="RHEA:12248"/>
        <dbReference type="ChEBI" id="CHEBI:15378"/>
        <dbReference type="ChEBI" id="CHEBI:57783"/>
        <dbReference type="ChEBI" id="CHEBI:58349"/>
        <dbReference type="ChEBI" id="CHEBI:68483"/>
        <dbReference type="ChEBI" id="CHEBI:70757"/>
        <dbReference type="EC" id="1.3.1.98"/>
    </reaction>
</comment>
<dbReference type="Gene3D" id="3.30.43.10">
    <property type="entry name" value="Uridine Diphospho-n-acetylenolpyruvylglucosamine Reductase, domain 2"/>
    <property type="match status" value="1"/>
</dbReference>
<dbReference type="GO" id="GO:0008762">
    <property type="term" value="F:UDP-N-acetylmuramate dehydrogenase activity"/>
    <property type="evidence" value="ECO:0007669"/>
    <property type="project" value="UniProtKB-UniRule"/>
</dbReference>
<evidence type="ECO:0000256" key="12">
    <source>
        <dbReference type="ARBA" id="ARBA00022984"/>
    </source>
</evidence>
<proteinExistence type="inferred from homology"/>
<evidence type="ECO:0000256" key="6">
    <source>
        <dbReference type="ARBA" id="ARBA00022490"/>
    </source>
</evidence>
<keyword evidence="14 17" id="KW-0131">Cell cycle</keyword>
<evidence type="ECO:0000256" key="2">
    <source>
        <dbReference type="ARBA" id="ARBA00003921"/>
    </source>
</evidence>
<comment type="cofactor">
    <cofactor evidence="1 17">
        <name>FAD</name>
        <dbReference type="ChEBI" id="CHEBI:57692"/>
    </cofactor>
</comment>
<evidence type="ECO:0000256" key="10">
    <source>
        <dbReference type="ARBA" id="ARBA00022857"/>
    </source>
</evidence>
<evidence type="ECO:0000256" key="8">
    <source>
        <dbReference type="ARBA" id="ARBA00022630"/>
    </source>
</evidence>
<protein>
    <recommendedName>
        <fullName evidence="17">UDP-N-acetylenolpyruvoylglucosamine reductase</fullName>
        <ecNumber evidence="17">1.3.1.98</ecNumber>
    </recommendedName>
    <alternativeName>
        <fullName evidence="17">UDP-N-acetylmuramate dehydrogenase</fullName>
    </alternativeName>
</protein>
<reference evidence="19 20" key="1">
    <citation type="submission" date="2017-10" db="EMBL/GenBank/DDBJ databases">
        <title>Complete genome sequence of Collinsella aerofaciens isolated from the gut of a healthy adult Indian.</title>
        <authorList>
            <person name="Bag S."/>
            <person name="Ghosh T.S."/>
            <person name="Das B."/>
        </authorList>
    </citation>
    <scope>NUCLEOTIDE SEQUENCE [LARGE SCALE GENOMIC DNA]</scope>
    <source>
        <strain evidence="20">indica</strain>
    </source>
</reference>
<keyword evidence="13 17" id="KW-0560">Oxidoreductase</keyword>
<feature type="active site" description="Proton donor" evidence="17">
    <location>
        <position position="242"/>
    </location>
</feature>
<evidence type="ECO:0000256" key="9">
    <source>
        <dbReference type="ARBA" id="ARBA00022827"/>
    </source>
</evidence>
<dbReference type="InterPro" id="IPR036318">
    <property type="entry name" value="FAD-bd_PCMH-like_sf"/>
</dbReference>
<comment type="function">
    <text evidence="2 17">Cell wall formation.</text>
</comment>
<dbReference type="InterPro" id="IPR016167">
    <property type="entry name" value="FAD-bd_PCMH_sub1"/>
</dbReference>
<keyword evidence="12 17" id="KW-0573">Peptidoglycan synthesis</keyword>
<evidence type="ECO:0000256" key="16">
    <source>
        <dbReference type="ARBA" id="ARBA00048914"/>
    </source>
</evidence>
<dbReference type="InterPro" id="IPR006094">
    <property type="entry name" value="Oxid_FAD_bind_N"/>
</dbReference>
<dbReference type="InterPro" id="IPR036635">
    <property type="entry name" value="MurB_C_sf"/>
</dbReference>
<dbReference type="Proteomes" id="UP000225608">
    <property type="component" value="Chromosome"/>
</dbReference>